<feature type="chain" id="PRO_5017995030" evidence="4">
    <location>
        <begin position="31"/>
        <end position="126"/>
    </location>
</feature>
<dbReference type="EMBL" id="RIBZ01000813">
    <property type="protein sequence ID" value="RNF87810.1"/>
    <property type="molecule type" value="Genomic_DNA"/>
</dbReference>
<evidence type="ECO:0000313" key="6">
    <source>
        <dbReference type="EMBL" id="RNF87810.1"/>
    </source>
</evidence>
<evidence type="ECO:0000313" key="7">
    <source>
        <dbReference type="Proteomes" id="UP000275401"/>
    </source>
</evidence>
<feature type="signal peptide" evidence="4">
    <location>
        <begin position="1"/>
        <end position="30"/>
    </location>
</feature>
<dbReference type="InterPro" id="IPR029018">
    <property type="entry name" value="Hex-like_dom2"/>
</dbReference>
<dbReference type="InterPro" id="IPR015882">
    <property type="entry name" value="HEX_bac_N"/>
</dbReference>
<organism evidence="6 7">
    <name type="scientific">Streptomyces botrytidirepellens</name>
    <dbReference type="NCBI Taxonomy" id="2486417"/>
    <lineage>
        <taxon>Bacteria</taxon>
        <taxon>Bacillati</taxon>
        <taxon>Actinomycetota</taxon>
        <taxon>Actinomycetes</taxon>
        <taxon>Kitasatosporales</taxon>
        <taxon>Streptomycetaceae</taxon>
        <taxon>Streptomyces</taxon>
    </lineage>
</organism>
<dbReference type="AlphaFoldDB" id="A0A3M8T9I9"/>
<dbReference type="Proteomes" id="UP000275401">
    <property type="component" value="Unassembled WGS sequence"/>
</dbReference>
<protein>
    <submittedName>
        <fullName evidence="6">Beta-N-acetylglucosaminidase</fullName>
    </submittedName>
</protein>
<feature type="region of interest" description="Disordered" evidence="3">
    <location>
        <begin position="37"/>
        <end position="58"/>
    </location>
</feature>
<keyword evidence="4" id="KW-0732">Signal</keyword>
<evidence type="ECO:0000256" key="2">
    <source>
        <dbReference type="ARBA" id="ARBA00023295"/>
    </source>
</evidence>
<keyword evidence="2" id="KW-0326">Glycosidase</keyword>
<dbReference type="GO" id="GO:0005975">
    <property type="term" value="P:carbohydrate metabolic process"/>
    <property type="evidence" value="ECO:0007669"/>
    <property type="project" value="UniProtKB-ARBA"/>
</dbReference>
<dbReference type="Pfam" id="PF02838">
    <property type="entry name" value="Glyco_hydro_20b"/>
    <property type="match status" value="1"/>
</dbReference>
<reference evidence="6 7" key="1">
    <citation type="submission" date="2018-11" db="EMBL/GenBank/DDBJ databases">
        <title>The Potential of Streptomyces as Biocontrol Agents against the Tomato grey mould, Botrytis cinerea (Gray mold) Frontiers in Microbiology.</title>
        <authorList>
            <person name="Li D."/>
        </authorList>
    </citation>
    <scope>NUCLEOTIDE SEQUENCE [LARGE SCALE GENOMIC DNA]</scope>
    <source>
        <strain evidence="6 7">NEAU-LD23</strain>
    </source>
</reference>
<accession>A0A3M8T9I9</accession>
<dbReference type="SUPFAM" id="SSF55545">
    <property type="entry name" value="beta-N-acetylhexosaminidase-like domain"/>
    <property type="match status" value="1"/>
</dbReference>
<feature type="domain" description="Beta-hexosaminidase bacterial type N-terminal" evidence="5">
    <location>
        <begin position="50"/>
        <end position="116"/>
    </location>
</feature>
<dbReference type="GO" id="GO:0016798">
    <property type="term" value="F:hydrolase activity, acting on glycosyl bonds"/>
    <property type="evidence" value="ECO:0007669"/>
    <property type="project" value="UniProtKB-KW"/>
</dbReference>
<evidence type="ECO:0000256" key="1">
    <source>
        <dbReference type="ARBA" id="ARBA00022801"/>
    </source>
</evidence>
<gene>
    <name evidence="6" type="ORF">EEJ42_41780</name>
</gene>
<evidence type="ECO:0000259" key="5">
    <source>
        <dbReference type="Pfam" id="PF02838"/>
    </source>
</evidence>
<keyword evidence="1" id="KW-0378">Hydrolase</keyword>
<feature type="non-terminal residue" evidence="6">
    <location>
        <position position="126"/>
    </location>
</feature>
<proteinExistence type="predicted"/>
<dbReference type="Gene3D" id="3.30.379.10">
    <property type="entry name" value="Chitobiase/beta-hexosaminidase domain 2-like"/>
    <property type="match status" value="1"/>
</dbReference>
<name>A0A3M8T9I9_9ACTN</name>
<evidence type="ECO:0000256" key="4">
    <source>
        <dbReference type="SAM" id="SignalP"/>
    </source>
</evidence>
<sequence length="126" mass="12690">MSMRRSSGPLAAVIAFLTFLGLLLPTGATAATDDAATGAARAGGAVGPLPSVVPRPQEMARLGPDVRVPSDVRVVYGDGVDQPTRELVASVLRQAGARHLRGGSGPGLTVTVGRLADAPVAKALRA</sequence>
<evidence type="ECO:0000256" key="3">
    <source>
        <dbReference type="SAM" id="MobiDB-lite"/>
    </source>
</evidence>
<keyword evidence="7" id="KW-1185">Reference proteome</keyword>
<comment type="caution">
    <text evidence="6">The sequence shown here is derived from an EMBL/GenBank/DDBJ whole genome shotgun (WGS) entry which is preliminary data.</text>
</comment>